<gene>
    <name evidence="3" type="ORF">JF887_05025</name>
</gene>
<sequence length="176" mass="18925">MRIACALDSGFEDSEFQVPYDGFRQAGHEVVVVGLEAGQALTGKAGKVTTTSQSSFDDVAAGEFDALLLPGGYSPDHLRADPRAVDFTRAFAEADKPIFAVCHGPQLLTAADAIRGRRLTAWTTVQDDLRRMGEDVVDEEVVVTGNLVTSRKPDDLEAFTRESLRVLARVPATTTG</sequence>
<dbReference type="SUPFAM" id="SSF52317">
    <property type="entry name" value="Class I glutamine amidotransferase-like"/>
    <property type="match status" value="1"/>
</dbReference>
<comment type="caution">
    <text evidence="3">The sequence shown here is derived from an EMBL/GenBank/DDBJ whole genome shotgun (WGS) entry which is preliminary data.</text>
</comment>
<evidence type="ECO:0000313" key="3">
    <source>
        <dbReference type="EMBL" id="MBJ7608779.1"/>
    </source>
</evidence>
<accession>A0A934KLQ6</accession>
<dbReference type="AlphaFoldDB" id="A0A934KLQ6"/>
<name>A0A934KLQ6_9BACT</name>
<reference evidence="3 4" key="1">
    <citation type="submission" date="2020-10" db="EMBL/GenBank/DDBJ databases">
        <title>Ca. Dormibacterota MAGs.</title>
        <authorList>
            <person name="Montgomery K."/>
        </authorList>
    </citation>
    <scope>NUCLEOTIDE SEQUENCE [LARGE SCALE GENOMIC DNA]</scope>
    <source>
        <strain evidence="3">Mitchell_Peninsula_5</strain>
    </source>
</reference>
<dbReference type="InterPro" id="IPR006286">
    <property type="entry name" value="C56_PfpI-like"/>
</dbReference>
<dbReference type="InterPro" id="IPR029062">
    <property type="entry name" value="Class_I_gatase-like"/>
</dbReference>
<dbReference type="Pfam" id="PF01965">
    <property type="entry name" value="DJ-1_PfpI"/>
    <property type="match status" value="1"/>
</dbReference>
<dbReference type="PROSITE" id="PS51276">
    <property type="entry name" value="PEPTIDASE_C56_PFPI"/>
    <property type="match status" value="1"/>
</dbReference>
<feature type="domain" description="DJ-1/PfpI" evidence="2">
    <location>
        <begin position="2"/>
        <end position="164"/>
    </location>
</feature>
<dbReference type="Proteomes" id="UP000614410">
    <property type="component" value="Unassembled WGS sequence"/>
</dbReference>
<dbReference type="Gene3D" id="3.40.50.880">
    <property type="match status" value="1"/>
</dbReference>
<dbReference type="CDD" id="cd03134">
    <property type="entry name" value="GATase1_PfpI_like"/>
    <property type="match status" value="1"/>
</dbReference>
<dbReference type="NCBIfam" id="TIGR01382">
    <property type="entry name" value="PfpI"/>
    <property type="match status" value="1"/>
</dbReference>
<dbReference type="EMBL" id="JAEKNN010000025">
    <property type="protein sequence ID" value="MBJ7608779.1"/>
    <property type="molecule type" value="Genomic_DNA"/>
</dbReference>
<protein>
    <submittedName>
        <fullName evidence="3">Type 1 glutamine amidotransferase</fullName>
    </submittedName>
</protein>
<dbReference type="PANTHER" id="PTHR42733">
    <property type="entry name" value="DJ-1 PROTEIN"/>
    <property type="match status" value="1"/>
</dbReference>
<comment type="similarity">
    <text evidence="1">Belongs to the peptidase C56 family.</text>
</comment>
<evidence type="ECO:0000256" key="1">
    <source>
        <dbReference type="ARBA" id="ARBA00008542"/>
    </source>
</evidence>
<dbReference type="PANTHER" id="PTHR42733:SF2">
    <property type="entry name" value="DJ-1_THIJ_PFPI FAMILY PROTEIN"/>
    <property type="match status" value="1"/>
</dbReference>
<keyword evidence="3" id="KW-0315">Glutamine amidotransferase</keyword>
<dbReference type="InterPro" id="IPR002818">
    <property type="entry name" value="DJ-1/PfpI"/>
</dbReference>
<evidence type="ECO:0000313" key="4">
    <source>
        <dbReference type="Proteomes" id="UP000614410"/>
    </source>
</evidence>
<proteinExistence type="inferred from homology"/>
<organism evidence="3 4">
    <name type="scientific">Candidatus Amunia macphersoniae</name>
    <dbReference type="NCBI Taxonomy" id="3127014"/>
    <lineage>
        <taxon>Bacteria</taxon>
        <taxon>Bacillati</taxon>
        <taxon>Candidatus Dormiibacterota</taxon>
        <taxon>Candidatus Dormibacteria</taxon>
        <taxon>Candidatus Aeolococcales</taxon>
        <taxon>Candidatus Aeolococcaceae</taxon>
        <taxon>Candidatus Amunia</taxon>
    </lineage>
</organism>
<evidence type="ECO:0000259" key="2">
    <source>
        <dbReference type="Pfam" id="PF01965"/>
    </source>
</evidence>